<accession>X1MT15</accession>
<dbReference type="SUPFAM" id="SSF54631">
    <property type="entry name" value="CBS-domain pair"/>
    <property type="match status" value="1"/>
</dbReference>
<feature type="domain" description="CBS" evidence="2">
    <location>
        <begin position="1"/>
        <end position="57"/>
    </location>
</feature>
<comment type="caution">
    <text evidence="3">The sequence shown here is derived from an EMBL/GenBank/DDBJ whole genome shotgun (WGS) entry which is preliminary data.</text>
</comment>
<protein>
    <recommendedName>
        <fullName evidence="2">CBS domain-containing protein</fullName>
    </recommendedName>
</protein>
<dbReference type="SMART" id="SM00116">
    <property type="entry name" value="CBS"/>
    <property type="match status" value="1"/>
</dbReference>
<dbReference type="EMBL" id="BARV01027177">
    <property type="protein sequence ID" value="GAI34433.1"/>
    <property type="molecule type" value="Genomic_DNA"/>
</dbReference>
<reference evidence="3" key="1">
    <citation type="journal article" date="2014" name="Front. Microbiol.">
        <title>High frequency of phylogenetically diverse reductive dehalogenase-homologous genes in deep subseafloor sedimentary metagenomes.</title>
        <authorList>
            <person name="Kawai M."/>
            <person name="Futagami T."/>
            <person name="Toyoda A."/>
            <person name="Takaki Y."/>
            <person name="Nishi S."/>
            <person name="Hori S."/>
            <person name="Arai W."/>
            <person name="Tsubouchi T."/>
            <person name="Morono Y."/>
            <person name="Uchiyama I."/>
            <person name="Ito T."/>
            <person name="Fujiyama A."/>
            <person name="Inagaki F."/>
            <person name="Takami H."/>
        </authorList>
    </citation>
    <scope>NUCLEOTIDE SEQUENCE</scope>
    <source>
        <strain evidence="3">Expedition CK06-06</strain>
    </source>
</reference>
<proteinExistence type="predicted"/>
<dbReference type="Gene3D" id="3.10.580.10">
    <property type="entry name" value="CBS-domain"/>
    <property type="match status" value="1"/>
</dbReference>
<dbReference type="PANTHER" id="PTHR43080:SF2">
    <property type="entry name" value="CBS DOMAIN-CONTAINING PROTEIN"/>
    <property type="match status" value="1"/>
</dbReference>
<dbReference type="InterPro" id="IPR000644">
    <property type="entry name" value="CBS_dom"/>
</dbReference>
<dbReference type="Pfam" id="PF00571">
    <property type="entry name" value="CBS"/>
    <property type="match status" value="1"/>
</dbReference>
<keyword evidence="1" id="KW-0129">CBS domain</keyword>
<dbReference type="AlphaFoldDB" id="X1MT15"/>
<sequence>MRRDMVTATPDMTVEEAVALAQAKKVGALVVVDDNQVVGIVTTKDFFYKILNKVLGVGESGARLEILGGGEGKPLEEIISCLNKAGLNITALHIYKRLGRAKKNVVIHVDSDDVAQCVTEFKNKGYQVNLRKR</sequence>
<organism evidence="3">
    <name type="scientific">marine sediment metagenome</name>
    <dbReference type="NCBI Taxonomy" id="412755"/>
    <lineage>
        <taxon>unclassified sequences</taxon>
        <taxon>metagenomes</taxon>
        <taxon>ecological metagenomes</taxon>
    </lineage>
</organism>
<evidence type="ECO:0000313" key="3">
    <source>
        <dbReference type="EMBL" id="GAI34433.1"/>
    </source>
</evidence>
<dbReference type="PROSITE" id="PS51371">
    <property type="entry name" value="CBS"/>
    <property type="match status" value="1"/>
</dbReference>
<dbReference type="PANTHER" id="PTHR43080">
    <property type="entry name" value="CBS DOMAIN-CONTAINING PROTEIN CBSX3, MITOCHONDRIAL"/>
    <property type="match status" value="1"/>
</dbReference>
<dbReference type="InterPro" id="IPR051257">
    <property type="entry name" value="Diverse_CBS-Domain"/>
</dbReference>
<dbReference type="InterPro" id="IPR046342">
    <property type="entry name" value="CBS_dom_sf"/>
</dbReference>
<evidence type="ECO:0000256" key="1">
    <source>
        <dbReference type="ARBA" id="ARBA00023122"/>
    </source>
</evidence>
<gene>
    <name evidence="3" type="ORF">S06H3_43776</name>
</gene>
<evidence type="ECO:0000259" key="2">
    <source>
        <dbReference type="PROSITE" id="PS51371"/>
    </source>
</evidence>
<name>X1MT15_9ZZZZ</name>